<feature type="compositionally biased region" description="Polar residues" evidence="1">
    <location>
        <begin position="28"/>
        <end position="41"/>
    </location>
</feature>
<dbReference type="HOGENOM" id="CLU_300956_0_0_1"/>
<reference evidence="3 4" key="1">
    <citation type="journal article" date="2008" name="Nature">
        <title>The Trichoplax genome and the nature of placozoans.</title>
        <authorList>
            <person name="Srivastava M."/>
            <person name="Begovic E."/>
            <person name="Chapman J."/>
            <person name="Putnam N.H."/>
            <person name="Hellsten U."/>
            <person name="Kawashima T."/>
            <person name="Kuo A."/>
            <person name="Mitros T."/>
            <person name="Salamov A."/>
            <person name="Carpenter M.L."/>
            <person name="Signorovitch A.Y."/>
            <person name="Moreno M.A."/>
            <person name="Kamm K."/>
            <person name="Grimwood J."/>
            <person name="Schmutz J."/>
            <person name="Shapiro H."/>
            <person name="Grigoriev I.V."/>
            <person name="Buss L.W."/>
            <person name="Schierwater B."/>
            <person name="Dellaporta S.L."/>
            <person name="Rokhsar D.S."/>
        </authorList>
    </citation>
    <scope>NUCLEOTIDE SEQUENCE [LARGE SCALE GENOMIC DNA]</scope>
    <source>
        <strain evidence="3 4">Grell-BS-1999</strain>
    </source>
</reference>
<dbReference type="EMBL" id="DS985252">
    <property type="protein sequence ID" value="EDV21766.1"/>
    <property type="molecule type" value="Genomic_DNA"/>
</dbReference>
<feature type="domain" description="FBA" evidence="2">
    <location>
        <begin position="768"/>
        <end position="946"/>
    </location>
</feature>
<dbReference type="OMA" id="ISNICAE"/>
<evidence type="ECO:0000313" key="3">
    <source>
        <dbReference type="EMBL" id="EDV21766.1"/>
    </source>
</evidence>
<dbReference type="OrthoDB" id="2325716at2759"/>
<dbReference type="CTD" id="6757127"/>
<dbReference type="eggNOG" id="KOG3602">
    <property type="taxonomic scope" value="Eukaryota"/>
</dbReference>
<dbReference type="InterPro" id="IPR039752">
    <property type="entry name" value="F-box_only"/>
</dbReference>
<dbReference type="SMART" id="SM01198">
    <property type="entry name" value="FBA"/>
    <property type="match status" value="1"/>
</dbReference>
<evidence type="ECO:0000256" key="1">
    <source>
        <dbReference type="SAM" id="MobiDB-lite"/>
    </source>
</evidence>
<accession>B3S6I5</accession>
<evidence type="ECO:0000313" key="4">
    <source>
        <dbReference type="Proteomes" id="UP000009022"/>
    </source>
</evidence>
<dbReference type="Proteomes" id="UP000009022">
    <property type="component" value="Unassembled WGS sequence"/>
</dbReference>
<evidence type="ECO:0000259" key="2">
    <source>
        <dbReference type="PROSITE" id="PS51114"/>
    </source>
</evidence>
<dbReference type="SUPFAM" id="SSF49785">
    <property type="entry name" value="Galactose-binding domain-like"/>
    <property type="match status" value="1"/>
</dbReference>
<dbReference type="Pfam" id="PF04300">
    <property type="entry name" value="FBA"/>
    <property type="match status" value="1"/>
</dbReference>
<dbReference type="KEGG" id="tad:TRIADDRAFT_59817"/>
<dbReference type="InterPro" id="IPR007397">
    <property type="entry name" value="F-box-assoc_dom"/>
</dbReference>
<sequence>MATDIQNIPVSDHHSENQVDDIDEKDSNTIQSESNIGQSDSYPKVQIILESVEDNNDNGDVKRVTLVNGGEEDKVNEEKELSQVVQEDNVQENGNNDQSEDIVPSLSDENIIVINNVIQDSEQVEKNQSLDYSGSLASLKKTDMYYQGVSDDINNCAHVVWPLCCSIQLDFNVNGQYGGSTSLLIVSSTYNRETAAALLMLQSGFDSNHCRLSIIHQMLGKKHQPTFGDCIYVHPDVKGNLILNSGCGANFVTILSNHAHQTSLRCGLVCIPKDNELICDLPIKVDESDGGAAILLCSAPCEGRAKAKLSAFGALYLLRFGSDGNNFHGEKLYGDSQWKFSTKGPNSRLRVSGPKESTYCLYHNRPDRYQDIKDSSVFRNFTYHTQAIDGERKTMILKLATSIKHCIFIVLCSHSYGNEDRTISALYLLTVSTEASEKRKVRAGYFKGSGSKGNNSNVWKFSLSNASIYVSGPSGPCRYAILSNISDSRLSHGMKQTDHNQHASLAIADRSFLHSQVDIDNEKISGWLSQSSTLCITVDEKEVFRIKRQELNQESENKFTFSKLWPSRQRILGLHLIRVFAIDSIGDIPGVEGSEIKVELNGSPMQLIRQPNYVGVAVNCAGPSYENSQGVVYISENNFLLSSQKGLQGTNLKGVYRNPVLHQTIMNTDDGLLYSTYRTSNVAGDEKVVKYEFPIENGSYILKLHYIESSVQCCILQGKNATKDVQQVMKENDGELELGNTANYINLPISIVNGKFSMTLFEQPLCAFALFHSNKKKSTIQYLTPQDDHQQLSNLDNRMFWKMGGNWKVFYGTKGKDRALIFVSSNTYCRKFQEIQLTDYFPAEFWDKSPDIQAFEWYSGGSSNNKNDNYEFKVKLLRHGRKVVREYNSGQITDLSANKWHKEVVTFRNYGTGVRIIHFESSGQNVDGKFLNQGPIMAMASVRVKLRNIPRAGDSLGDITLGKTKSTKIGRRRRILHQVFLDNKGLLSDDEILNRQMHSASHRLRKNSGKLFSEHSLNTIKVNGDSDIDSLPFKESILFDNPENDSEGDLQTGSLQDQEMEGQKLIDEAK</sequence>
<dbReference type="InParanoid" id="B3S6I5"/>
<dbReference type="PANTHER" id="PTHR12125:SF5">
    <property type="entry name" value="F-BOX DOMAIN-CONTAINING PROTEIN"/>
    <property type="match status" value="1"/>
</dbReference>
<dbReference type="PANTHER" id="PTHR12125">
    <property type="entry name" value="F-BOX ONLY PROTEIN 6-LIKE PROTEIN"/>
    <property type="match status" value="1"/>
</dbReference>
<organism evidence="3 4">
    <name type="scientific">Trichoplax adhaerens</name>
    <name type="common">Trichoplax reptans</name>
    <dbReference type="NCBI Taxonomy" id="10228"/>
    <lineage>
        <taxon>Eukaryota</taxon>
        <taxon>Metazoa</taxon>
        <taxon>Placozoa</taxon>
        <taxon>Uniplacotomia</taxon>
        <taxon>Trichoplacea</taxon>
        <taxon>Trichoplacidae</taxon>
        <taxon>Trichoplax</taxon>
    </lineage>
</organism>
<dbReference type="GO" id="GO:0031146">
    <property type="term" value="P:SCF-dependent proteasomal ubiquitin-dependent protein catabolic process"/>
    <property type="evidence" value="ECO:0000318"/>
    <property type="project" value="GO_Central"/>
</dbReference>
<dbReference type="AlphaFoldDB" id="B3S6I5"/>
<dbReference type="Pfam" id="PF11721">
    <property type="entry name" value="Malectin"/>
    <property type="match status" value="1"/>
</dbReference>
<dbReference type="PROSITE" id="PS51114">
    <property type="entry name" value="FBA"/>
    <property type="match status" value="1"/>
</dbReference>
<dbReference type="GO" id="GO:0006516">
    <property type="term" value="P:glycoprotein catabolic process"/>
    <property type="evidence" value="ECO:0000318"/>
    <property type="project" value="GO_Central"/>
</dbReference>
<dbReference type="GeneID" id="6757127"/>
<keyword evidence="4" id="KW-1185">Reference proteome</keyword>
<feature type="region of interest" description="Disordered" evidence="1">
    <location>
        <begin position="1038"/>
        <end position="1070"/>
    </location>
</feature>
<dbReference type="GO" id="GO:0036503">
    <property type="term" value="P:ERAD pathway"/>
    <property type="evidence" value="ECO:0000318"/>
    <property type="project" value="GO_Central"/>
</dbReference>
<feature type="compositionally biased region" description="Basic and acidic residues" evidence="1">
    <location>
        <begin position="1061"/>
        <end position="1070"/>
    </location>
</feature>
<dbReference type="RefSeq" id="XP_002115914.1">
    <property type="nucleotide sequence ID" value="XM_002115878.1"/>
</dbReference>
<dbReference type="InterPro" id="IPR008979">
    <property type="entry name" value="Galactose-bd-like_sf"/>
</dbReference>
<proteinExistence type="predicted"/>
<protein>
    <recommendedName>
        <fullName evidence="2">FBA domain-containing protein</fullName>
    </recommendedName>
</protein>
<dbReference type="GO" id="GO:0019005">
    <property type="term" value="C:SCF ubiquitin ligase complex"/>
    <property type="evidence" value="ECO:0000318"/>
    <property type="project" value="GO_Central"/>
</dbReference>
<dbReference type="InterPro" id="IPR021720">
    <property type="entry name" value="Malectin_dom"/>
</dbReference>
<dbReference type="GO" id="GO:0005737">
    <property type="term" value="C:cytoplasm"/>
    <property type="evidence" value="ECO:0000318"/>
    <property type="project" value="GO_Central"/>
</dbReference>
<dbReference type="Gene3D" id="2.60.120.430">
    <property type="entry name" value="Galactose-binding lectin"/>
    <property type="match status" value="1"/>
</dbReference>
<gene>
    <name evidence="3" type="ORF">TRIADDRAFT_59817</name>
</gene>
<feature type="region of interest" description="Disordered" evidence="1">
    <location>
        <begin position="1"/>
        <end position="43"/>
    </location>
</feature>
<dbReference type="Gene3D" id="2.60.120.260">
    <property type="entry name" value="Galactose-binding domain-like"/>
    <property type="match status" value="1"/>
</dbReference>
<name>B3S6I5_TRIAD</name>